<sequence>MLKFTFLILPIILSSVCNVYGEDDSEFIIPPFLFGASESTIEEMRELLQRYIDKPDSQMEAAIEEWTRAKGGAIKEKYDQFKASIKLLHDKTTLLRQAVAQNLSAEAKQADMDLANIGKDKTLSAQQKKEKFEAYLTNLPTAVKNELQAIFRAKLKK</sequence>
<gene>
    <name evidence="3" type="ORF">NLS_LOCUS1746</name>
</gene>
<protein>
    <recommendedName>
        <fullName evidence="2">SXP/RAL-2 family protein Ani s 5-like cation-binding domain-containing protein</fullName>
    </recommendedName>
</protein>
<keyword evidence="4" id="KW-1185">Reference proteome</keyword>
<evidence type="ECO:0000313" key="3">
    <source>
        <dbReference type="EMBL" id="VDK72304.1"/>
    </source>
</evidence>
<dbReference type="InterPro" id="IPR052823">
    <property type="entry name" value="SXP/RAL-2_related"/>
</dbReference>
<reference evidence="3 4" key="1">
    <citation type="submission" date="2018-08" db="EMBL/GenBank/DDBJ databases">
        <authorList>
            <person name="Laetsch R D."/>
            <person name="Stevens L."/>
            <person name="Kumar S."/>
            <person name="Blaxter L. M."/>
        </authorList>
    </citation>
    <scope>NUCLEOTIDE SEQUENCE [LARGE SCALE GENOMIC DNA]</scope>
</reference>
<dbReference type="EMBL" id="UYRX01000067">
    <property type="protein sequence ID" value="VDK72304.1"/>
    <property type="molecule type" value="Genomic_DNA"/>
</dbReference>
<evidence type="ECO:0000313" key="4">
    <source>
        <dbReference type="Proteomes" id="UP000277928"/>
    </source>
</evidence>
<keyword evidence="1" id="KW-0732">Signal</keyword>
<feature type="chain" id="PRO_5018147949" description="SXP/RAL-2 family protein Ani s 5-like cation-binding domain-containing protein" evidence="1">
    <location>
        <begin position="22"/>
        <end position="157"/>
    </location>
</feature>
<dbReference type="AlphaFoldDB" id="A0A3P6U2F5"/>
<dbReference type="SUPFAM" id="SSF158855">
    <property type="entry name" value="Lipase chaperone-like"/>
    <property type="match status" value="1"/>
</dbReference>
<dbReference type="PANTHER" id="PTHR21593:SF36">
    <property type="entry name" value="DUF148 DOMAIN-CONTAINING PROTEIN-RELATED"/>
    <property type="match status" value="1"/>
</dbReference>
<evidence type="ECO:0000256" key="1">
    <source>
        <dbReference type="SAM" id="SignalP"/>
    </source>
</evidence>
<dbReference type="Pfam" id="PF02520">
    <property type="entry name" value="ANIS5_cation-bd"/>
    <property type="match status" value="1"/>
</dbReference>
<name>A0A3P6U2F5_LITSI</name>
<dbReference type="OMA" id="KANMQLM"/>
<dbReference type="PANTHER" id="PTHR21593">
    <property type="entry name" value="PRION-LIKE- Q/N-RICH -DOMAIN-BEARING PROTEIN PROTEIN"/>
    <property type="match status" value="1"/>
</dbReference>
<dbReference type="OrthoDB" id="5813646at2759"/>
<evidence type="ECO:0000259" key="2">
    <source>
        <dbReference type="Pfam" id="PF02520"/>
    </source>
</evidence>
<dbReference type="InterPro" id="IPR003677">
    <property type="entry name" value="ANIS5_cation-bd"/>
</dbReference>
<feature type="signal peptide" evidence="1">
    <location>
        <begin position="1"/>
        <end position="21"/>
    </location>
</feature>
<accession>A0A3P6U2F5</accession>
<organism evidence="3 4">
    <name type="scientific">Litomosoides sigmodontis</name>
    <name type="common">Filarial nematode worm</name>
    <dbReference type="NCBI Taxonomy" id="42156"/>
    <lineage>
        <taxon>Eukaryota</taxon>
        <taxon>Metazoa</taxon>
        <taxon>Ecdysozoa</taxon>
        <taxon>Nematoda</taxon>
        <taxon>Chromadorea</taxon>
        <taxon>Rhabditida</taxon>
        <taxon>Spirurina</taxon>
        <taxon>Spiruromorpha</taxon>
        <taxon>Filarioidea</taxon>
        <taxon>Onchocercidae</taxon>
        <taxon>Litomosoides</taxon>
    </lineage>
</organism>
<proteinExistence type="predicted"/>
<dbReference type="Proteomes" id="UP000277928">
    <property type="component" value="Unassembled WGS sequence"/>
</dbReference>
<feature type="domain" description="SXP/RAL-2 family protein Ani s 5-like cation-binding" evidence="2">
    <location>
        <begin position="56"/>
        <end position="150"/>
    </location>
</feature>